<organism evidence="1 2">
    <name type="scientific">Acidomonas methanolica NBRC 104435</name>
    <dbReference type="NCBI Taxonomy" id="1231351"/>
    <lineage>
        <taxon>Bacteria</taxon>
        <taxon>Pseudomonadati</taxon>
        <taxon>Pseudomonadota</taxon>
        <taxon>Alphaproteobacteria</taxon>
        <taxon>Acetobacterales</taxon>
        <taxon>Acetobacteraceae</taxon>
        <taxon>Acidomonas</taxon>
    </lineage>
</organism>
<name>A0A023D1J8_ACIMT</name>
<evidence type="ECO:0000313" key="1">
    <source>
        <dbReference type="EMBL" id="GAJ28017.1"/>
    </source>
</evidence>
<dbReference type="AlphaFoldDB" id="A0A023D1J8"/>
<sequence>MSAVGHVMGADLSLSGGGLAVVDGAEEVRQRLLRRLCTNPGGYIWQIGYGAGLPAMIGSPVVSGTIKSVVLAQMALESGVDQTQPVEVSVSSSAGGVVSCAISYVDAATQEMQTLLLGG</sequence>
<comment type="caution">
    <text evidence="1">The sequence shown here is derived from an EMBL/GenBank/DDBJ whole genome shotgun (WGS) entry which is preliminary data.</text>
</comment>
<reference evidence="2" key="1">
    <citation type="journal article" date="2014" name="FEMS Microbiol. Lett.">
        <title>Draft Genomic DNA Sequence of the Facultatively Methylotrophic Bacterium Acidomonas methanolica type strain MB58.</title>
        <authorList>
            <person name="Higashiura N."/>
            <person name="Hadano H."/>
            <person name="Hirakawa H."/>
            <person name="Matsutani M."/>
            <person name="Takabe S."/>
            <person name="Matsushita K."/>
            <person name="Azuma Y."/>
        </authorList>
    </citation>
    <scope>NUCLEOTIDE SEQUENCE [LARGE SCALE GENOMIC DNA]</scope>
    <source>
        <strain evidence="2">MB58</strain>
    </source>
</reference>
<dbReference type="Proteomes" id="UP000019760">
    <property type="component" value="Unassembled WGS sequence"/>
</dbReference>
<accession>A0A023D1J8</accession>
<dbReference type="EMBL" id="BAND01000012">
    <property type="protein sequence ID" value="GAJ28017.1"/>
    <property type="molecule type" value="Genomic_DNA"/>
</dbReference>
<dbReference type="RefSeq" id="WP_042056171.1">
    <property type="nucleotide sequence ID" value="NZ_BAND01000012.1"/>
</dbReference>
<dbReference type="OrthoDB" id="8450990at2"/>
<protein>
    <recommendedName>
        <fullName evidence="3">Phage tail protein</fullName>
    </recommendedName>
</protein>
<keyword evidence="2" id="KW-1185">Reference proteome</keyword>
<evidence type="ECO:0008006" key="3">
    <source>
        <dbReference type="Google" id="ProtNLM"/>
    </source>
</evidence>
<reference evidence="1 2" key="2">
    <citation type="journal article" date="2014" name="FEMS Microbiol. Lett.">
        <title>Draft genomic DNA sequence of the facultatively methylotrophic bacterium Acidomonas methanolica type strain MB58.</title>
        <authorList>
            <person name="Higashiura N."/>
            <person name="Hadano H."/>
            <person name="Hirakawa H."/>
            <person name="Matsutani M."/>
            <person name="Takabe S."/>
            <person name="Matsushita K."/>
            <person name="Azuma Y."/>
        </authorList>
    </citation>
    <scope>NUCLEOTIDE SEQUENCE [LARGE SCALE GENOMIC DNA]</scope>
    <source>
        <strain evidence="1 2">MB58</strain>
    </source>
</reference>
<gene>
    <name evidence="1" type="ORF">Amme_012_006</name>
</gene>
<dbReference type="SUPFAM" id="SSF160719">
    <property type="entry name" value="gpW/gp25-like"/>
    <property type="match status" value="1"/>
</dbReference>
<evidence type="ECO:0000313" key="2">
    <source>
        <dbReference type="Proteomes" id="UP000019760"/>
    </source>
</evidence>
<dbReference type="Gene3D" id="3.10.450.40">
    <property type="match status" value="1"/>
</dbReference>
<proteinExistence type="predicted"/>